<dbReference type="EMBL" id="LXQA010049993">
    <property type="protein sequence ID" value="MCI02722.1"/>
    <property type="molecule type" value="Genomic_DNA"/>
</dbReference>
<proteinExistence type="predicted"/>
<reference evidence="1 2" key="1">
    <citation type="journal article" date="2018" name="Front. Plant Sci.">
        <title>Red Clover (Trifolium pratense) and Zigzag Clover (T. medium) - A Picture of Genomic Similarities and Differences.</title>
        <authorList>
            <person name="Dluhosova J."/>
            <person name="Istvanek J."/>
            <person name="Nedelnik J."/>
            <person name="Repkova J."/>
        </authorList>
    </citation>
    <scope>NUCLEOTIDE SEQUENCE [LARGE SCALE GENOMIC DNA]</scope>
    <source>
        <strain evidence="2">cv. 10/8</strain>
        <tissue evidence="1">Leaf</tissue>
    </source>
</reference>
<protein>
    <recommendedName>
        <fullName evidence="3">Reverse transcriptase domain-containing protein</fullName>
    </recommendedName>
</protein>
<accession>A0A392NTG4</accession>
<gene>
    <name evidence="1" type="ORF">A2U01_0023756</name>
</gene>
<feature type="non-terminal residue" evidence="1">
    <location>
        <position position="252"/>
    </location>
</feature>
<comment type="caution">
    <text evidence="1">The sequence shown here is derived from an EMBL/GenBank/DDBJ whole genome shotgun (WGS) entry which is preliminary data.</text>
</comment>
<dbReference type="Proteomes" id="UP000265520">
    <property type="component" value="Unassembled WGS sequence"/>
</dbReference>
<name>A0A392NTG4_9FABA</name>
<sequence length="252" mass="28460">MPLSVFKKLGIGAARSTTITLQLADRSICYPLGKIEDVLVRVDKFVFPTDFIIMDFTADEDTPILLGSSFLATGRTIIDVEKGELTMRVNTQEVTFNVLKAMKYPHEENELAPLEGKELVKEDIVGRTPPKSIKPHWVDKYEVLEITPDVTKVNIPSVVKPPTLELKQLPSHLKYAFLETSQQLPVIVSADLIEDQEASLLSLLKRYKRAIVWQIADIKGISPIICMHRILLEENAKNSVESQRRLNPIMKE</sequence>
<evidence type="ECO:0008006" key="3">
    <source>
        <dbReference type="Google" id="ProtNLM"/>
    </source>
</evidence>
<dbReference type="Gene3D" id="2.40.70.10">
    <property type="entry name" value="Acid Proteases"/>
    <property type="match status" value="1"/>
</dbReference>
<organism evidence="1 2">
    <name type="scientific">Trifolium medium</name>
    <dbReference type="NCBI Taxonomy" id="97028"/>
    <lineage>
        <taxon>Eukaryota</taxon>
        <taxon>Viridiplantae</taxon>
        <taxon>Streptophyta</taxon>
        <taxon>Embryophyta</taxon>
        <taxon>Tracheophyta</taxon>
        <taxon>Spermatophyta</taxon>
        <taxon>Magnoliopsida</taxon>
        <taxon>eudicotyledons</taxon>
        <taxon>Gunneridae</taxon>
        <taxon>Pentapetalae</taxon>
        <taxon>rosids</taxon>
        <taxon>fabids</taxon>
        <taxon>Fabales</taxon>
        <taxon>Fabaceae</taxon>
        <taxon>Papilionoideae</taxon>
        <taxon>50 kb inversion clade</taxon>
        <taxon>NPAAA clade</taxon>
        <taxon>Hologalegina</taxon>
        <taxon>IRL clade</taxon>
        <taxon>Trifolieae</taxon>
        <taxon>Trifolium</taxon>
    </lineage>
</organism>
<dbReference type="AlphaFoldDB" id="A0A392NTG4"/>
<dbReference type="PANTHER" id="PTHR33067">
    <property type="entry name" value="RNA-DIRECTED DNA POLYMERASE-RELATED"/>
    <property type="match status" value="1"/>
</dbReference>
<dbReference type="InterPro" id="IPR021109">
    <property type="entry name" value="Peptidase_aspartic_dom_sf"/>
</dbReference>
<evidence type="ECO:0000313" key="2">
    <source>
        <dbReference type="Proteomes" id="UP000265520"/>
    </source>
</evidence>
<evidence type="ECO:0000313" key="1">
    <source>
        <dbReference type="EMBL" id="MCI02722.1"/>
    </source>
</evidence>
<keyword evidence="2" id="KW-1185">Reference proteome</keyword>